<dbReference type="PANTHER" id="PTHR38117:SF1">
    <property type="entry name" value="DUF3074 DOMAIN-CONTAINING PROTEIN"/>
    <property type="match status" value="1"/>
</dbReference>
<gene>
    <name evidence="2" type="ORF">BKA67DRAFT_547809</name>
</gene>
<evidence type="ECO:0000313" key="2">
    <source>
        <dbReference type="EMBL" id="KAH6660372.1"/>
    </source>
</evidence>
<evidence type="ECO:0000313" key="3">
    <source>
        <dbReference type="Proteomes" id="UP000758603"/>
    </source>
</evidence>
<dbReference type="GeneID" id="70130364"/>
<name>A0A9P8UXX5_9PEZI</name>
<dbReference type="Pfam" id="PF23155">
    <property type="entry name" value="DUF7053"/>
    <property type="match status" value="1"/>
</dbReference>
<feature type="domain" description="DUF7053" evidence="1">
    <location>
        <begin position="7"/>
        <end position="169"/>
    </location>
</feature>
<dbReference type="PANTHER" id="PTHR38117">
    <property type="entry name" value="NACHT AND WD40 DOMAIN PROTEIN"/>
    <property type="match status" value="1"/>
</dbReference>
<dbReference type="EMBL" id="JAGPXC010000001">
    <property type="protein sequence ID" value="KAH6660372.1"/>
    <property type="molecule type" value="Genomic_DNA"/>
</dbReference>
<dbReference type="Proteomes" id="UP000758603">
    <property type="component" value="Unassembled WGS sequence"/>
</dbReference>
<dbReference type="OrthoDB" id="4794810at2759"/>
<evidence type="ECO:0000259" key="1">
    <source>
        <dbReference type="Pfam" id="PF23155"/>
    </source>
</evidence>
<reference evidence="2" key="1">
    <citation type="journal article" date="2021" name="Nat. Commun.">
        <title>Genetic determinants of endophytism in the Arabidopsis root mycobiome.</title>
        <authorList>
            <person name="Mesny F."/>
            <person name="Miyauchi S."/>
            <person name="Thiergart T."/>
            <person name="Pickel B."/>
            <person name="Atanasova L."/>
            <person name="Karlsson M."/>
            <person name="Huettel B."/>
            <person name="Barry K.W."/>
            <person name="Haridas S."/>
            <person name="Chen C."/>
            <person name="Bauer D."/>
            <person name="Andreopoulos W."/>
            <person name="Pangilinan J."/>
            <person name="LaButti K."/>
            <person name="Riley R."/>
            <person name="Lipzen A."/>
            <person name="Clum A."/>
            <person name="Drula E."/>
            <person name="Henrissat B."/>
            <person name="Kohler A."/>
            <person name="Grigoriev I.V."/>
            <person name="Martin F.M."/>
            <person name="Hacquard S."/>
        </authorList>
    </citation>
    <scope>NUCLEOTIDE SEQUENCE</scope>
    <source>
        <strain evidence="2">MPI-SDFR-AT-0073</strain>
    </source>
</reference>
<protein>
    <recommendedName>
        <fullName evidence="1">DUF7053 domain-containing protein</fullName>
    </recommendedName>
</protein>
<dbReference type="RefSeq" id="XP_045964503.1">
    <property type="nucleotide sequence ID" value="XM_046101472.1"/>
</dbReference>
<dbReference type="AlphaFoldDB" id="A0A9P8UXX5"/>
<organism evidence="2 3">
    <name type="scientific">Truncatella angustata</name>
    <dbReference type="NCBI Taxonomy" id="152316"/>
    <lineage>
        <taxon>Eukaryota</taxon>
        <taxon>Fungi</taxon>
        <taxon>Dikarya</taxon>
        <taxon>Ascomycota</taxon>
        <taxon>Pezizomycotina</taxon>
        <taxon>Sordariomycetes</taxon>
        <taxon>Xylariomycetidae</taxon>
        <taxon>Amphisphaeriales</taxon>
        <taxon>Sporocadaceae</taxon>
        <taxon>Truncatella</taxon>
    </lineage>
</organism>
<proteinExistence type="predicted"/>
<sequence length="179" mass="20250">MSFLNTSATLTQATPIPLPPSRKAAAVARLHDHDFFLNTDPHITGYSPVAAADPEPTYESYKIPSSVSEKATEKKVRIYDVQDHVPNPVYSSNITSREELVNCTEGLWVRIRSPMAVVMETTWFVREKGEEMELVEQCWVSCNRMLMGIVKSSIENNWRKIHEEIVNRIVEDAKADGQS</sequence>
<dbReference type="InterPro" id="IPR055481">
    <property type="entry name" value="DUF7053"/>
</dbReference>
<keyword evidence="3" id="KW-1185">Reference proteome</keyword>
<accession>A0A9P8UXX5</accession>
<comment type="caution">
    <text evidence="2">The sequence shown here is derived from an EMBL/GenBank/DDBJ whole genome shotgun (WGS) entry which is preliminary data.</text>
</comment>